<evidence type="ECO:0000313" key="9">
    <source>
        <dbReference type="EMBL" id="VUD69952.1"/>
    </source>
</evidence>
<dbReference type="GO" id="GO:0005886">
    <property type="term" value="C:plasma membrane"/>
    <property type="evidence" value="ECO:0007669"/>
    <property type="project" value="UniProtKB-SubCell"/>
</dbReference>
<feature type="transmembrane region" description="Helical" evidence="7">
    <location>
        <begin position="141"/>
        <end position="161"/>
    </location>
</feature>
<evidence type="ECO:0000256" key="6">
    <source>
        <dbReference type="ARBA" id="ARBA00023136"/>
    </source>
</evidence>
<organism evidence="9 10">
    <name type="scientific">Methylobacterium symbioticum</name>
    <dbReference type="NCBI Taxonomy" id="2584084"/>
    <lineage>
        <taxon>Bacteria</taxon>
        <taxon>Pseudomonadati</taxon>
        <taxon>Pseudomonadota</taxon>
        <taxon>Alphaproteobacteria</taxon>
        <taxon>Hyphomicrobiales</taxon>
        <taxon>Methylobacteriaceae</taxon>
        <taxon>Methylobacterium</taxon>
    </lineage>
</organism>
<keyword evidence="3" id="KW-1003">Cell membrane</keyword>
<evidence type="ECO:0000256" key="4">
    <source>
        <dbReference type="ARBA" id="ARBA00022692"/>
    </source>
</evidence>
<feature type="transmembrane region" description="Helical" evidence="7">
    <location>
        <begin position="291"/>
        <end position="316"/>
    </location>
</feature>
<reference evidence="9 10" key="1">
    <citation type="submission" date="2019-06" db="EMBL/GenBank/DDBJ databases">
        <authorList>
            <person name="Rodrigo-Torres L."/>
            <person name="Arahal R. D."/>
            <person name="Lucena T."/>
        </authorList>
    </citation>
    <scope>NUCLEOTIDE SEQUENCE [LARGE SCALE GENOMIC DNA]</scope>
    <source>
        <strain evidence="9 10">SB0023/3</strain>
    </source>
</reference>
<keyword evidence="4 7" id="KW-0812">Transmembrane</keyword>
<dbReference type="OrthoDB" id="9804353at2"/>
<keyword evidence="2 7" id="KW-0813">Transport</keyword>
<name>A0A509E760_9HYPH</name>
<evidence type="ECO:0000313" key="10">
    <source>
        <dbReference type="Proteomes" id="UP000410984"/>
    </source>
</evidence>
<dbReference type="AlphaFoldDB" id="A0A509E760"/>
<evidence type="ECO:0000256" key="1">
    <source>
        <dbReference type="ARBA" id="ARBA00004651"/>
    </source>
</evidence>
<dbReference type="PANTHER" id="PTHR30151:SF0">
    <property type="entry name" value="ABC TRANSPORTER PERMEASE PROTEIN MJ0413-RELATED"/>
    <property type="match status" value="1"/>
</dbReference>
<protein>
    <submittedName>
        <fullName evidence="9">Bicarbonate transport system permease protein CmpB</fullName>
    </submittedName>
</protein>
<evidence type="ECO:0000256" key="7">
    <source>
        <dbReference type="RuleBase" id="RU363032"/>
    </source>
</evidence>
<feature type="transmembrane region" description="Helical" evidence="7">
    <location>
        <begin position="21"/>
        <end position="42"/>
    </location>
</feature>
<proteinExistence type="inferred from homology"/>
<dbReference type="InterPro" id="IPR000515">
    <property type="entry name" value="MetI-like"/>
</dbReference>
<dbReference type="PANTHER" id="PTHR30151">
    <property type="entry name" value="ALKANE SULFONATE ABC TRANSPORTER-RELATED, MEMBRANE SUBUNIT"/>
    <property type="match status" value="1"/>
</dbReference>
<dbReference type="EMBL" id="CABFPH010000004">
    <property type="protein sequence ID" value="VUD69952.1"/>
    <property type="molecule type" value="Genomic_DNA"/>
</dbReference>
<feature type="transmembrane region" description="Helical" evidence="7">
    <location>
        <begin position="48"/>
        <end position="73"/>
    </location>
</feature>
<dbReference type="RefSeq" id="WP_142581548.1">
    <property type="nucleotide sequence ID" value="NZ_CABFPH010000004.1"/>
</dbReference>
<keyword evidence="5 7" id="KW-1133">Transmembrane helix</keyword>
<feature type="transmembrane region" description="Helical" evidence="7">
    <location>
        <begin position="85"/>
        <end position="102"/>
    </location>
</feature>
<accession>A0A509E760</accession>
<dbReference type="PROSITE" id="PS50928">
    <property type="entry name" value="ABC_TM1"/>
    <property type="match status" value="1"/>
</dbReference>
<sequence length="332" mass="34990">MASLISVAGEAPQGAHRLPQLPWRGLAAGAAWLALAGATRLLPEDGDFPYTAAFAGAALALALALPVASALAGRLGRIGAALSHWTPWLTALALAFLAWELVTAKSGLLPMPFFPPPQAILEVFLEDWPKLGGSILASLKLLLGGYLIGASLGFAAGVAIGWSKAVGYWAHPVLRFVGPLPATAWLPLAFFVFPSSWSASTFLVALATGFPVTVLTWSGVAGVNKAYFDVARTLGATPRFLVLRVAIPAALPHVFVGLFMGLGGSFAVLVVAEMLGVKSGLGWYLQWAQGWAAYANLYAALIVMALMCSGLITLLFRLRDRVLSWQKGLVQW</sequence>
<dbReference type="Proteomes" id="UP000410984">
    <property type="component" value="Unassembled WGS sequence"/>
</dbReference>
<feature type="transmembrane region" description="Helical" evidence="7">
    <location>
        <begin position="241"/>
        <end position="271"/>
    </location>
</feature>
<evidence type="ECO:0000256" key="3">
    <source>
        <dbReference type="ARBA" id="ARBA00022475"/>
    </source>
</evidence>
<comment type="similarity">
    <text evidence="7">Belongs to the binding-protein-dependent transport system permease family.</text>
</comment>
<evidence type="ECO:0000259" key="8">
    <source>
        <dbReference type="PROSITE" id="PS50928"/>
    </source>
</evidence>
<evidence type="ECO:0000256" key="2">
    <source>
        <dbReference type="ARBA" id="ARBA00022448"/>
    </source>
</evidence>
<feature type="transmembrane region" description="Helical" evidence="7">
    <location>
        <begin position="199"/>
        <end position="220"/>
    </location>
</feature>
<keyword evidence="6 7" id="KW-0472">Membrane</keyword>
<dbReference type="CDD" id="cd06261">
    <property type="entry name" value="TM_PBP2"/>
    <property type="match status" value="1"/>
</dbReference>
<dbReference type="GO" id="GO:0055085">
    <property type="term" value="P:transmembrane transport"/>
    <property type="evidence" value="ECO:0007669"/>
    <property type="project" value="InterPro"/>
</dbReference>
<dbReference type="Gene3D" id="1.10.3720.10">
    <property type="entry name" value="MetI-like"/>
    <property type="match status" value="1"/>
</dbReference>
<dbReference type="Pfam" id="PF00528">
    <property type="entry name" value="BPD_transp_1"/>
    <property type="match status" value="1"/>
</dbReference>
<feature type="transmembrane region" description="Helical" evidence="7">
    <location>
        <begin position="173"/>
        <end position="193"/>
    </location>
</feature>
<evidence type="ECO:0000256" key="5">
    <source>
        <dbReference type="ARBA" id="ARBA00022989"/>
    </source>
</evidence>
<feature type="domain" description="ABC transmembrane type-1" evidence="8">
    <location>
        <begin position="135"/>
        <end position="316"/>
    </location>
</feature>
<comment type="subcellular location">
    <subcellularLocation>
        <location evidence="1 7">Cell membrane</location>
        <topology evidence="1 7">Multi-pass membrane protein</topology>
    </subcellularLocation>
</comment>
<gene>
    <name evidence="9" type="primary">cmpB_1</name>
    <name evidence="9" type="ORF">MET9862_00513</name>
</gene>
<dbReference type="SUPFAM" id="SSF161098">
    <property type="entry name" value="MetI-like"/>
    <property type="match status" value="1"/>
</dbReference>
<dbReference type="InterPro" id="IPR035906">
    <property type="entry name" value="MetI-like_sf"/>
</dbReference>
<keyword evidence="10" id="KW-1185">Reference proteome</keyword>